<reference evidence="2" key="4">
    <citation type="submission" date="2024-05" db="EMBL/GenBank/DDBJ databases">
        <authorList>
            <person name="Sun Q."/>
            <person name="Zhou Y."/>
        </authorList>
    </citation>
    <scope>NUCLEOTIDE SEQUENCE</scope>
    <source>
        <strain evidence="2">CGMCC 1.15644</strain>
    </source>
</reference>
<evidence type="ECO:0000313" key="4">
    <source>
        <dbReference type="Proteomes" id="UP000295684"/>
    </source>
</evidence>
<dbReference type="SUPFAM" id="SSF54593">
    <property type="entry name" value="Glyoxalase/Bleomycin resistance protein/Dihydroxybiphenyl dioxygenase"/>
    <property type="match status" value="1"/>
</dbReference>
<dbReference type="InterPro" id="IPR028973">
    <property type="entry name" value="PhnB-like"/>
</dbReference>
<evidence type="ECO:0000313" key="5">
    <source>
        <dbReference type="Proteomes" id="UP000622648"/>
    </source>
</evidence>
<keyword evidence="5" id="KW-1185">Reference proteome</keyword>
<evidence type="ECO:0000313" key="2">
    <source>
        <dbReference type="EMBL" id="GGE41891.1"/>
    </source>
</evidence>
<dbReference type="Gene3D" id="3.10.180.10">
    <property type="entry name" value="2,3-Dihydroxybiphenyl 1,2-Dioxygenase, domain 1"/>
    <property type="match status" value="1"/>
</dbReference>
<dbReference type="EMBL" id="SLWO01000001">
    <property type="protein sequence ID" value="TCO31151.1"/>
    <property type="molecule type" value="Genomic_DNA"/>
</dbReference>
<dbReference type="EMBL" id="BMJO01000001">
    <property type="protein sequence ID" value="GGE41891.1"/>
    <property type="molecule type" value="Genomic_DNA"/>
</dbReference>
<evidence type="ECO:0000313" key="3">
    <source>
        <dbReference type="EMBL" id="TCO31151.1"/>
    </source>
</evidence>
<accession>A0A4R2HQM5</accession>
<dbReference type="InterPro" id="IPR004360">
    <property type="entry name" value="Glyas_Fos-R_dOase_dom"/>
</dbReference>
<dbReference type="CDD" id="cd06588">
    <property type="entry name" value="PhnB_like"/>
    <property type="match status" value="1"/>
</dbReference>
<dbReference type="PANTHER" id="PTHR33990:SF1">
    <property type="entry name" value="PROTEIN YJDN"/>
    <property type="match status" value="1"/>
</dbReference>
<dbReference type="InterPro" id="IPR029068">
    <property type="entry name" value="Glyas_Bleomycin-R_OHBP_Dase"/>
</dbReference>
<protein>
    <submittedName>
        <fullName evidence="3">PhnB protein</fullName>
    </submittedName>
    <submittedName>
        <fullName evidence="2">VOC family protein</fullName>
    </submittedName>
</protein>
<organism evidence="3 4">
    <name type="scientific">Pedobacter psychrotolerans</name>
    <dbReference type="NCBI Taxonomy" id="1843235"/>
    <lineage>
        <taxon>Bacteria</taxon>
        <taxon>Pseudomonadati</taxon>
        <taxon>Bacteroidota</taxon>
        <taxon>Sphingobacteriia</taxon>
        <taxon>Sphingobacteriales</taxon>
        <taxon>Sphingobacteriaceae</taxon>
        <taxon>Pedobacter</taxon>
    </lineage>
</organism>
<reference evidence="5" key="2">
    <citation type="journal article" date="2019" name="Int. J. Syst. Evol. Microbiol.">
        <title>The Global Catalogue of Microorganisms (GCM) 10K type strain sequencing project: providing services to taxonomists for standard genome sequencing and annotation.</title>
        <authorList>
            <consortium name="The Broad Institute Genomics Platform"/>
            <consortium name="The Broad Institute Genome Sequencing Center for Infectious Disease"/>
            <person name="Wu L."/>
            <person name="Ma J."/>
        </authorList>
    </citation>
    <scope>NUCLEOTIDE SEQUENCE [LARGE SCALE GENOMIC DNA]</scope>
    <source>
        <strain evidence="5">CGMCC 1.15644</strain>
    </source>
</reference>
<dbReference type="RefSeq" id="WP_132529293.1">
    <property type="nucleotide sequence ID" value="NZ_BMJO01000001.1"/>
</dbReference>
<dbReference type="Proteomes" id="UP000295684">
    <property type="component" value="Unassembled WGS sequence"/>
</dbReference>
<reference evidence="3 4" key="3">
    <citation type="submission" date="2019-03" db="EMBL/GenBank/DDBJ databases">
        <title>Genomic Encyclopedia of Type Strains, Phase IV (KMG-IV): sequencing the most valuable type-strain genomes for metagenomic binning, comparative biology and taxonomic classification.</title>
        <authorList>
            <person name="Goeker M."/>
        </authorList>
    </citation>
    <scope>NUCLEOTIDE SEQUENCE [LARGE SCALE GENOMIC DNA]</scope>
    <source>
        <strain evidence="3 4">DSM 103236</strain>
    </source>
</reference>
<dbReference type="AlphaFoldDB" id="A0A4R2HQM5"/>
<dbReference type="OrthoDB" id="9795306at2"/>
<name>A0A4R2HQM5_9SPHI</name>
<reference evidence="2" key="1">
    <citation type="journal article" date="2014" name="Int. J. Syst. Evol. Microbiol.">
        <title>Complete genome of a new Firmicutes species belonging to the dominant human colonic microbiota ('Ruminococcus bicirculans') reveals two chromosomes and a selective capacity to utilize plant glucans.</title>
        <authorList>
            <consortium name="NISC Comparative Sequencing Program"/>
            <person name="Wegmann U."/>
            <person name="Louis P."/>
            <person name="Goesmann A."/>
            <person name="Henrissat B."/>
            <person name="Duncan S.H."/>
            <person name="Flint H.J."/>
        </authorList>
    </citation>
    <scope>NUCLEOTIDE SEQUENCE</scope>
    <source>
        <strain evidence="2">CGMCC 1.15644</strain>
    </source>
</reference>
<dbReference type="Proteomes" id="UP000622648">
    <property type="component" value="Unassembled WGS sequence"/>
</dbReference>
<comment type="caution">
    <text evidence="3">The sequence shown here is derived from an EMBL/GenBank/DDBJ whole genome shotgun (WGS) entry which is preliminary data.</text>
</comment>
<proteinExistence type="predicted"/>
<dbReference type="Pfam" id="PF00903">
    <property type="entry name" value="Glyoxalase"/>
    <property type="match status" value="1"/>
</dbReference>
<evidence type="ECO:0000259" key="1">
    <source>
        <dbReference type="Pfam" id="PF00903"/>
    </source>
</evidence>
<dbReference type="PANTHER" id="PTHR33990">
    <property type="entry name" value="PROTEIN YJDN-RELATED"/>
    <property type="match status" value="1"/>
</dbReference>
<gene>
    <name evidence="2" type="primary">phnB</name>
    <name evidence="3" type="ORF">EV200_101599</name>
    <name evidence="2" type="ORF">GCM10011413_04660</name>
</gene>
<feature type="domain" description="Glyoxalase/fosfomycin resistance/dioxygenase" evidence="1">
    <location>
        <begin position="7"/>
        <end position="137"/>
    </location>
</feature>
<sequence>MALFNPYLHFTGNTEEAFNFYKSVLGGEFIKLVRYKDLAPAAEYAIPEPYLDKIMYIALPLGKNNMLLGSDAMLEHEGRKFTFGDNFHIAISAESKEEADHLFTGLSADGKIDMPIEDSSWGTYFGMLTDKFGVQWTVDFDPNL</sequence>